<dbReference type="InterPro" id="IPR019595">
    <property type="entry name" value="DUF2470"/>
</dbReference>
<dbReference type="EMBL" id="JBHSOF010000015">
    <property type="protein sequence ID" value="MFC5664206.1"/>
    <property type="molecule type" value="Genomic_DNA"/>
</dbReference>
<dbReference type="Gene3D" id="3.20.180.10">
    <property type="entry name" value="PNP-oxidase-like"/>
    <property type="match status" value="1"/>
</dbReference>
<sequence>MRPHPHNHGHGHGHDGDRAHQHDHDHDHDAEIPEPTAAERIGSLLTAASSVVLRAGGEQHELTTPVSVHGSRLRLRAPLDSPVTSAAAREQDGLAVVLDLTDIAPVAVRDRVRGRLTLAGRLHLAHLADDGLSVHLRLDVAHAALSTPYGTTAITGADLAAATPDPLARYEAGLLTHLADDHPDALAVLTRLLDPALLADHPDIRPLALDRYGLVLRLDHPHGHRDVRLVFPEPARDADEFGHRVHQLLTAAEQALPAHRS</sequence>
<feature type="region of interest" description="Disordered" evidence="1">
    <location>
        <begin position="1"/>
        <end position="30"/>
    </location>
</feature>
<feature type="compositionally biased region" description="Basic and acidic residues" evidence="1">
    <location>
        <begin position="12"/>
        <end position="30"/>
    </location>
</feature>
<reference evidence="4" key="1">
    <citation type="journal article" date="2019" name="Int. J. Syst. Evol. Microbiol.">
        <title>The Global Catalogue of Microorganisms (GCM) 10K type strain sequencing project: providing services to taxonomists for standard genome sequencing and annotation.</title>
        <authorList>
            <consortium name="The Broad Institute Genomics Platform"/>
            <consortium name="The Broad Institute Genome Sequencing Center for Infectious Disease"/>
            <person name="Wu L."/>
            <person name="Ma J."/>
        </authorList>
    </citation>
    <scope>NUCLEOTIDE SEQUENCE [LARGE SCALE GENOMIC DNA]</scope>
    <source>
        <strain evidence="4">CGMCC 4.1437</strain>
    </source>
</reference>
<dbReference type="Pfam" id="PF10615">
    <property type="entry name" value="DUF2470"/>
    <property type="match status" value="1"/>
</dbReference>
<accession>A0ABW0X189</accession>
<evidence type="ECO:0000313" key="3">
    <source>
        <dbReference type="EMBL" id="MFC5664206.1"/>
    </source>
</evidence>
<dbReference type="SUPFAM" id="SSF50475">
    <property type="entry name" value="FMN-binding split barrel"/>
    <property type="match status" value="1"/>
</dbReference>
<gene>
    <name evidence="3" type="ORF">ACFP3U_14575</name>
</gene>
<comment type="caution">
    <text evidence="3">The sequence shown here is derived from an EMBL/GenBank/DDBJ whole genome shotgun (WGS) entry which is preliminary data.</text>
</comment>
<dbReference type="RefSeq" id="WP_380225907.1">
    <property type="nucleotide sequence ID" value="NZ_JBHSOF010000015.1"/>
</dbReference>
<dbReference type="InterPro" id="IPR037119">
    <property type="entry name" value="Haem_oxidase_HugZ-like_sf"/>
</dbReference>
<evidence type="ECO:0000256" key="1">
    <source>
        <dbReference type="SAM" id="MobiDB-lite"/>
    </source>
</evidence>
<dbReference type="Proteomes" id="UP001595975">
    <property type="component" value="Unassembled WGS sequence"/>
</dbReference>
<protein>
    <submittedName>
        <fullName evidence="3">DUF2470 domain-containing protein</fullName>
    </submittedName>
</protein>
<keyword evidence="4" id="KW-1185">Reference proteome</keyword>
<organism evidence="3 4">
    <name type="scientific">Kitasatospora misakiensis</name>
    <dbReference type="NCBI Taxonomy" id="67330"/>
    <lineage>
        <taxon>Bacteria</taxon>
        <taxon>Bacillati</taxon>
        <taxon>Actinomycetota</taxon>
        <taxon>Actinomycetes</taxon>
        <taxon>Kitasatosporales</taxon>
        <taxon>Streptomycetaceae</taxon>
        <taxon>Kitasatospora</taxon>
    </lineage>
</organism>
<evidence type="ECO:0000313" key="4">
    <source>
        <dbReference type="Proteomes" id="UP001595975"/>
    </source>
</evidence>
<feature type="domain" description="DUF2470" evidence="2">
    <location>
        <begin position="172"/>
        <end position="247"/>
    </location>
</feature>
<evidence type="ECO:0000259" key="2">
    <source>
        <dbReference type="Pfam" id="PF10615"/>
    </source>
</evidence>
<name>A0ABW0X189_9ACTN</name>
<proteinExistence type="predicted"/>
<feature type="compositionally biased region" description="Basic residues" evidence="1">
    <location>
        <begin position="1"/>
        <end position="11"/>
    </location>
</feature>